<evidence type="ECO:0000313" key="2">
    <source>
        <dbReference type="EMBL" id="CAP68362.1"/>
    </source>
</evidence>
<dbReference type="HOGENOM" id="CLU_2850700_0_0_1"/>
<name>B2AVD8_PODAN</name>
<dbReference type="VEuPathDB" id="FungiDB:PODANS_7_3290"/>
<gene>
    <name evidence="2" type="ORF">PODANS_7_3290</name>
</gene>
<dbReference type="OrthoDB" id="10372627at2759"/>
<proteinExistence type="predicted"/>
<reference evidence="2" key="2">
    <citation type="submission" date="2008-07" db="EMBL/GenBank/DDBJ databases">
        <authorList>
            <person name="Genoscope - CEA"/>
        </authorList>
    </citation>
    <scope>NUCLEOTIDE SEQUENCE</scope>
    <source>
        <strain evidence="2">S mat+</strain>
    </source>
</reference>
<reference evidence="2" key="1">
    <citation type="journal article" date="2008" name="Genome Biol.">
        <title>The genome sequence of the model ascomycete fungus Podospora anserina.</title>
        <authorList>
            <person name="Espagne E."/>
            <person name="Lespinet O."/>
            <person name="Malagnac F."/>
            <person name="Da Silva C."/>
            <person name="Jaillon O."/>
            <person name="Porcel B.M."/>
            <person name="Couloux A."/>
            <person name="Aury J.-M."/>
            <person name="Segurens B."/>
            <person name="Poulain J."/>
            <person name="Anthouard V."/>
            <person name="Grossetete S."/>
            <person name="Khalili H."/>
            <person name="Coppin E."/>
            <person name="Dequard-Chablat M."/>
            <person name="Picard M."/>
            <person name="Contamine V."/>
            <person name="Arnaise S."/>
            <person name="Bourdais A."/>
            <person name="Berteaux-Lecellier V."/>
            <person name="Gautheret D."/>
            <person name="de Vries R.P."/>
            <person name="Battaglia E."/>
            <person name="Coutinho P.M."/>
            <person name="Danchin E.G.J."/>
            <person name="Henrissat B."/>
            <person name="El Khoury R."/>
            <person name="Sainsard-Chanet A."/>
            <person name="Boivin A."/>
            <person name="Pinan-Lucarre B."/>
            <person name="Sellem C.H."/>
            <person name="Debuchy R."/>
            <person name="Wincker P."/>
            <person name="Weissenbach J."/>
            <person name="Silar P."/>
        </authorList>
    </citation>
    <scope>NUCLEOTIDE SEQUENCE [LARGE SCALE GENOMIC DNA]</scope>
    <source>
        <strain evidence="2">S mat+</strain>
    </source>
</reference>
<dbReference type="RefSeq" id="XP_001907689.1">
    <property type="nucleotide sequence ID" value="XM_001907654.1"/>
</dbReference>
<evidence type="ECO:0000256" key="1">
    <source>
        <dbReference type="SAM" id="SignalP"/>
    </source>
</evidence>
<organism evidence="2">
    <name type="scientific">Podospora anserina (strain S / ATCC MYA-4624 / DSM 980 / FGSC 10383)</name>
    <name type="common">Pleurage anserina</name>
    <dbReference type="NCBI Taxonomy" id="515849"/>
    <lineage>
        <taxon>Eukaryota</taxon>
        <taxon>Fungi</taxon>
        <taxon>Dikarya</taxon>
        <taxon>Ascomycota</taxon>
        <taxon>Pezizomycotina</taxon>
        <taxon>Sordariomycetes</taxon>
        <taxon>Sordariomycetidae</taxon>
        <taxon>Sordariales</taxon>
        <taxon>Podosporaceae</taxon>
        <taxon>Podospora</taxon>
        <taxon>Podospora anserina</taxon>
    </lineage>
</organism>
<accession>B2AVD8</accession>
<dbReference type="EMBL" id="CU633900">
    <property type="protein sequence ID" value="CAP68362.1"/>
    <property type="molecule type" value="Genomic_DNA"/>
</dbReference>
<sequence length="65" mass="6814">MRSSIITSALLVFGAVQADPGAKKNTGGPIDASILAHTGEPAGKEIKIANNRISPFPNNTYHIIK</sequence>
<dbReference type="KEGG" id="pan:PODANSg4724"/>
<dbReference type="GeneID" id="6191980"/>
<keyword evidence="1" id="KW-0732">Signal</keyword>
<feature type="signal peptide" evidence="1">
    <location>
        <begin position="1"/>
        <end position="18"/>
    </location>
</feature>
<feature type="chain" id="PRO_5002773195" evidence="1">
    <location>
        <begin position="19"/>
        <end position="65"/>
    </location>
</feature>
<dbReference type="AlphaFoldDB" id="B2AVD8"/>
<protein>
    <submittedName>
        <fullName evidence="2">Podospora anserina S mat+ genomic DNA chromosome 7, supercontig 1</fullName>
    </submittedName>
</protein>